<protein>
    <submittedName>
        <fullName evidence="1">Uncharacterized protein</fullName>
    </submittedName>
</protein>
<organism evidence="1 2">
    <name type="scientific">Pocillopora damicornis</name>
    <name type="common">Cauliflower coral</name>
    <name type="synonym">Millepora damicornis</name>
    <dbReference type="NCBI Taxonomy" id="46731"/>
    <lineage>
        <taxon>Eukaryota</taxon>
        <taxon>Metazoa</taxon>
        <taxon>Cnidaria</taxon>
        <taxon>Anthozoa</taxon>
        <taxon>Hexacorallia</taxon>
        <taxon>Scleractinia</taxon>
        <taxon>Astrocoeniina</taxon>
        <taxon>Pocilloporidae</taxon>
        <taxon>Pocillopora</taxon>
    </lineage>
</organism>
<dbReference type="Proteomes" id="UP000275408">
    <property type="component" value="Unassembled WGS sequence"/>
</dbReference>
<dbReference type="EMBL" id="RCHS01001970">
    <property type="protein sequence ID" value="RMX50393.1"/>
    <property type="molecule type" value="Genomic_DNA"/>
</dbReference>
<reference evidence="1 2" key="1">
    <citation type="journal article" date="2018" name="Sci. Rep.">
        <title>Comparative analysis of the Pocillopora damicornis genome highlights role of immune system in coral evolution.</title>
        <authorList>
            <person name="Cunning R."/>
            <person name="Bay R.A."/>
            <person name="Gillette P."/>
            <person name="Baker A.C."/>
            <person name="Traylor-Knowles N."/>
        </authorList>
    </citation>
    <scope>NUCLEOTIDE SEQUENCE [LARGE SCALE GENOMIC DNA]</scope>
    <source>
        <strain evidence="1">RSMAS</strain>
        <tissue evidence="1">Whole animal</tissue>
    </source>
</reference>
<accession>A0A3M6U9Q9</accession>
<dbReference type="AlphaFoldDB" id="A0A3M6U9Q9"/>
<keyword evidence="2" id="KW-1185">Reference proteome</keyword>
<name>A0A3M6U9Q9_POCDA</name>
<sequence>MICLLNPMKKFIILFKKTQQCPLGVKIGINVLYIINHIMQKMSFTKTAARSIIVDMSKMYMKMIIRGLSNALCSILDLDELETTKTLNAVVIQAILIR</sequence>
<gene>
    <name evidence="1" type="ORF">pdam_00010437</name>
</gene>
<comment type="caution">
    <text evidence="1">The sequence shown here is derived from an EMBL/GenBank/DDBJ whole genome shotgun (WGS) entry which is preliminary data.</text>
</comment>
<proteinExistence type="predicted"/>
<evidence type="ECO:0000313" key="2">
    <source>
        <dbReference type="Proteomes" id="UP000275408"/>
    </source>
</evidence>
<evidence type="ECO:0000313" key="1">
    <source>
        <dbReference type="EMBL" id="RMX50393.1"/>
    </source>
</evidence>